<sequence>MVGRKSPPVLHHNSLPRKSNFHRNTPARRSAAGIGAEPLMEYFVPRSMSEFDISIAAGDSSPVPTFLPLTVRAPRKNTNSNAKQKEKMVTFEDEMASRIGKSTDLQDVFM</sequence>
<dbReference type="OrthoDB" id="7357716at2759"/>
<gene>
    <name evidence="2" type="ORF">GWI33_019343</name>
</gene>
<keyword evidence="3" id="KW-1185">Reference proteome</keyword>
<dbReference type="AlphaFoldDB" id="A0A834HRL0"/>
<evidence type="ECO:0000313" key="3">
    <source>
        <dbReference type="Proteomes" id="UP000625711"/>
    </source>
</evidence>
<evidence type="ECO:0000313" key="2">
    <source>
        <dbReference type="EMBL" id="KAF7267422.1"/>
    </source>
</evidence>
<evidence type="ECO:0000256" key="1">
    <source>
        <dbReference type="SAM" id="MobiDB-lite"/>
    </source>
</evidence>
<feature type="region of interest" description="Disordered" evidence="1">
    <location>
        <begin position="1"/>
        <end position="32"/>
    </location>
</feature>
<proteinExistence type="predicted"/>
<name>A0A834HRL0_RHYFE</name>
<reference evidence="2" key="1">
    <citation type="submission" date="2020-08" db="EMBL/GenBank/DDBJ databases">
        <title>Genome sequencing and assembly of the red palm weevil Rhynchophorus ferrugineus.</title>
        <authorList>
            <person name="Dias G.B."/>
            <person name="Bergman C.M."/>
            <person name="Manee M."/>
        </authorList>
    </citation>
    <scope>NUCLEOTIDE SEQUENCE</scope>
    <source>
        <strain evidence="2">AA-2017</strain>
        <tissue evidence="2">Whole larva</tissue>
    </source>
</reference>
<accession>A0A834HRL0</accession>
<dbReference type="Proteomes" id="UP000625711">
    <property type="component" value="Unassembled WGS sequence"/>
</dbReference>
<dbReference type="EMBL" id="JAACXV010014424">
    <property type="protein sequence ID" value="KAF7267422.1"/>
    <property type="molecule type" value="Genomic_DNA"/>
</dbReference>
<protein>
    <submittedName>
        <fullName evidence="2">Uncharacterized protein</fullName>
    </submittedName>
</protein>
<comment type="caution">
    <text evidence="2">The sequence shown here is derived from an EMBL/GenBank/DDBJ whole genome shotgun (WGS) entry which is preliminary data.</text>
</comment>
<organism evidence="2 3">
    <name type="scientific">Rhynchophorus ferrugineus</name>
    <name type="common">Red palm weevil</name>
    <name type="synonym">Curculio ferrugineus</name>
    <dbReference type="NCBI Taxonomy" id="354439"/>
    <lineage>
        <taxon>Eukaryota</taxon>
        <taxon>Metazoa</taxon>
        <taxon>Ecdysozoa</taxon>
        <taxon>Arthropoda</taxon>
        <taxon>Hexapoda</taxon>
        <taxon>Insecta</taxon>
        <taxon>Pterygota</taxon>
        <taxon>Neoptera</taxon>
        <taxon>Endopterygota</taxon>
        <taxon>Coleoptera</taxon>
        <taxon>Polyphaga</taxon>
        <taxon>Cucujiformia</taxon>
        <taxon>Curculionidae</taxon>
        <taxon>Dryophthorinae</taxon>
        <taxon>Rhynchophorus</taxon>
    </lineage>
</organism>